<dbReference type="EMBL" id="JBHTKA010000007">
    <property type="protein sequence ID" value="MFD1001682.1"/>
    <property type="molecule type" value="Genomic_DNA"/>
</dbReference>
<gene>
    <name evidence="1" type="ORF">ACFQ21_20290</name>
</gene>
<keyword evidence="2" id="KW-1185">Reference proteome</keyword>
<protein>
    <recommendedName>
        <fullName evidence="3">Transposase</fullName>
    </recommendedName>
</protein>
<name>A0ABW3K9H0_9BACT</name>
<reference evidence="2" key="1">
    <citation type="journal article" date="2019" name="Int. J. Syst. Evol. Microbiol.">
        <title>The Global Catalogue of Microorganisms (GCM) 10K type strain sequencing project: providing services to taxonomists for standard genome sequencing and annotation.</title>
        <authorList>
            <consortium name="The Broad Institute Genomics Platform"/>
            <consortium name="The Broad Institute Genome Sequencing Center for Infectious Disease"/>
            <person name="Wu L."/>
            <person name="Ma J."/>
        </authorList>
    </citation>
    <scope>NUCLEOTIDE SEQUENCE [LARGE SCALE GENOMIC DNA]</scope>
    <source>
        <strain evidence="2">CCUG 58938</strain>
    </source>
</reference>
<accession>A0ABW3K9H0</accession>
<proteinExistence type="predicted"/>
<organism evidence="1 2">
    <name type="scientific">Ohtaekwangia kribbensis</name>
    <dbReference type="NCBI Taxonomy" id="688913"/>
    <lineage>
        <taxon>Bacteria</taxon>
        <taxon>Pseudomonadati</taxon>
        <taxon>Bacteroidota</taxon>
        <taxon>Cytophagia</taxon>
        <taxon>Cytophagales</taxon>
        <taxon>Fulvivirgaceae</taxon>
        <taxon>Ohtaekwangia</taxon>
    </lineage>
</organism>
<dbReference type="RefSeq" id="WP_377581841.1">
    <property type="nucleotide sequence ID" value="NZ_JBHTKA010000007.1"/>
</dbReference>
<dbReference type="Proteomes" id="UP001597112">
    <property type="component" value="Unassembled WGS sequence"/>
</dbReference>
<evidence type="ECO:0000313" key="1">
    <source>
        <dbReference type="EMBL" id="MFD1001682.1"/>
    </source>
</evidence>
<evidence type="ECO:0000313" key="2">
    <source>
        <dbReference type="Proteomes" id="UP001597112"/>
    </source>
</evidence>
<evidence type="ECO:0008006" key="3">
    <source>
        <dbReference type="Google" id="ProtNLM"/>
    </source>
</evidence>
<sequence length="57" mass="6627">MKSKKIKLEKKQSEMIRQSIDSFKNEAVKDLAKNYIGGLDLSAAYSQGYYQQFYSRV</sequence>
<comment type="caution">
    <text evidence="1">The sequence shown here is derived from an EMBL/GenBank/DDBJ whole genome shotgun (WGS) entry which is preliminary data.</text>
</comment>